<dbReference type="Pfam" id="PF00067">
    <property type="entry name" value="p450"/>
    <property type="match status" value="1"/>
</dbReference>
<evidence type="ECO:0000256" key="2">
    <source>
        <dbReference type="ARBA" id="ARBA00022617"/>
    </source>
</evidence>
<dbReference type="PANTHER" id="PTHR46696:SF1">
    <property type="entry name" value="CYTOCHROME P450 YJIB-RELATED"/>
    <property type="match status" value="1"/>
</dbReference>
<name>A0A1I7E9L9_9BURK</name>
<evidence type="ECO:0000256" key="6">
    <source>
        <dbReference type="ARBA" id="ARBA00023033"/>
    </source>
</evidence>
<keyword evidence="6 7" id="KW-0503">Monooxygenase</keyword>
<keyword evidence="3 7" id="KW-0479">Metal-binding</keyword>
<comment type="similarity">
    <text evidence="1 7">Belongs to the cytochrome P450 family.</text>
</comment>
<dbReference type="EMBL" id="FPBH01000015">
    <property type="protein sequence ID" value="SFU20640.1"/>
    <property type="molecule type" value="Genomic_DNA"/>
</dbReference>
<dbReference type="GO" id="GO:0005506">
    <property type="term" value="F:iron ion binding"/>
    <property type="evidence" value="ECO:0007669"/>
    <property type="project" value="InterPro"/>
</dbReference>
<keyword evidence="5 7" id="KW-0408">Iron</keyword>
<evidence type="ECO:0000256" key="7">
    <source>
        <dbReference type="RuleBase" id="RU000461"/>
    </source>
</evidence>
<dbReference type="InterPro" id="IPR002397">
    <property type="entry name" value="Cyt_P450_B"/>
</dbReference>
<dbReference type="InterPro" id="IPR036396">
    <property type="entry name" value="Cyt_P450_sf"/>
</dbReference>
<dbReference type="OrthoDB" id="4168525at2"/>
<dbReference type="PRINTS" id="PR00359">
    <property type="entry name" value="BP450"/>
</dbReference>
<dbReference type="GO" id="GO:0004497">
    <property type="term" value="F:monooxygenase activity"/>
    <property type="evidence" value="ECO:0007669"/>
    <property type="project" value="UniProtKB-KW"/>
</dbReference>
<evidence type="ECO:0000313" key="9">
    <source>
        <dbReference type="Proteomes" id="UP000198844"/>
    </source>
</evidence>
<dbReference type="GO" id="GO:0016705">
    <property type="term" value="F:oxidoreductase activity, acting on paired donors, with incorporation or reduction of molecular oxygen"/>
    <property type="evidence" value="ECO:0007669"/>
    <property type="project" value="InterPro"/>
</dbReference>
<dbReference type="Gene3D" id="1.10.630.10">
    <property type="entry name" value="Cytochrome P450"/>
    <property type="match status" value="1"/>
</dbReference>
<evidence type="ECO:0000256" key="5">
    <source>
        <dbReference type="ARBA" id="ARBA00023004"/>
    </source>
</evidence>
<accession>A0A1I7E9L9</accession>
<keyword evidence="2 7" id="KW-0349">Heme</keyword>
<evidence type="ECO:0008006" key="10">
    <source>
        <dbReference type="Google" id="ProtNLM"/>
    </source>
</evidence>
<keyword evidence="4 7" id="KW-0560">Oxidoreductase</keyword>
<reference evidence="8 9" key="1">
    <citation type="submission" date="2016-10" db="EMBL/GenBank/DDBJ databases">
        <authorList>
            <person name="de Groot N.N."/>
        </authorList>
    </citation>
    <scope>NUCLEOTIDE SEQUENCE [LARGE SCALE GENOMIC DNA]</scope>
    <source>
        <strain evidence="8 9">LMG 27731</strain>
    </source>
</reference>
<evidence type="ECO:0000313" key="8">
    <source>
        <dbReference type="EMBL" id="SFU20640.1"/>
    </source>
</evidence>
<dbReference type="PROSITE" id="PS00086">
    <property type="entry name" value="CYTOCHROME_P450"/>
    <property type="match status" value="1"/>
</dbReference>
<evidence type="ECO:0000256" key="1">
    <source>
        <dbReference type="ARBA" id="ARBA00010617"/>
    </source>
</evidence>
<dbReference type="GO" id="GO:0020037">
    <property type="term" value="F:heme binding"/>
    <property type="evidence" value="ECO:0007669"/>
    <property type="project" value="InterPro"/>
</dbReference>
<dbReference type="FunFam" id="1.10.630.10:FF:000018">
    <property type="entry name" value="Cytochrome P450 monooxygenase"/>
    <property type="match status" value="1"/>
</dbReference>
<dbReference type="CDD" id="cd20625">
    <property type="entry name" value="CYP164-like"/>
    <property type="match status" value="1"/>
</dbReference>
<dbReference type="SUPFAM" id="SSF48264">
    <property type="entry name" value="Cytochrome P450"/>
    <property type="match status" value="1"/>
</dbReference>
<dbReference type="InterPro" id="IPR017972">
    <property type="entry name" value="Cyt_P450_CS"/>
</dbReference>
<dbReference type="AlphaFoldDB" id="A0A1I7E9L9"/>
<protein>
    <recommendedName>
        <fullName evidence="10">Cytochrome P450</fullName>
    </recommendedName>
</protein>
<dbReference type="Proteomes" id="UP000198844">
    <property type="component" value="Unassembled WGS sequence"/>
</dbReference>
<evidence type="ECO:0000256" key="4">
    <source>
        <dbReference type="ARBA" id="ARBA00023002"/>
    </source>
</evidence>
<dbReference type="RefSeq" id="WP_093638000.1">
    <property type="nucleotide sequence ID" value="NZ_FPBH01000015.1"/>
</dbReference>
<evidence type="ECO:0000256" key="3">
    <source>
        <dbReference type="ARBA" id="ARBA00022723"/>
    </source>
</evidence>
<organism evidence="8 9">
    <name type="scientific">Paraburkholderia aspalathi</name>
    <dbReference type="NCBI Taxonomy" id="1324617"/>
    <lineage>
        <taxon>Bacteria</taxon>
        <taxon>Pseudomonadati</taxon>
        <taxon>Pseudomonadota</taxon>
        <taxon>Betaproteobacteria</taxon>
        <taxon>Burkholderiales</taxon>
        <taxon>Burkholderiaceae</taxon>
        <taxon>Paraburkholderia</taxon>
    </lineage>
</organism>
<dbReference type="InterPro" id="IPR001128">
    <property type="entry name" value="Cyt_P450"/>
</dbReference>
<sequence length="414" mass="46514">MNILTAGFLENPYPTYEQLRNAGPIHWSNEFFGGAWLVTRYRDIAEVLQSRRYSARRTGGWVTAGKLEHKLELCPFQKLFSRAMLFLDSPDHCRLRRVLNRAMKQAVSRVSREFVEATVHGLIEGVGATREFDFVGEIATPLPALVIARVLGIENFSEPRLQEWSADLSAFIGSPEPDLDVRRRAQTSLLEMSGFFREVIASRRTLGCDDDLVSSLITAEVRGEIVSEPELVTQCAMMLFAGYETTRNLLGNGMRALLTNSTEWNALLASPELIPGAVRELLRYDSPVQYTGRRVTTDHMLHGHKLERGQLVIALIGSANRDPERYTSPDRLDIRRREGLNLSFGQGPHVCIGASLTQLEAEVTFRAIARRWPDMRLSEASGSQNRNAVYRGLESLSVRTGRHELARSNNFVGL</sequence>
<dbReference type="PANTHER" id="PTHR46696">
    <property type="entry name" value="P450, PUTATIVE (EUROFUNG)-RELATED"/>
    <property type="match status" value="1"/>
</dbReference>
<proteinExistence type="inferred from homology"/>
<gene>
    <name evidence="8" type="ORF">SAMN05192563_101572</name>
</gene>